<name>A0A6L2J0Q2_TANCI</name>
<dbReference type="EMBL" id="BKCJ010000135">
    <property type="protein sequence ID" value="GEU30190.1"/>
    <property type="molecule type" value="Genomic_DNA"/>
</dbReference>
<feature type="region of interest" description="Disordered" evidence="1">
    <location>
        <begin position="639"/>
        <end position="678"/>
    </location>
</feature>
<feature type="compositionally biased region" description="Low complexity" evidence="1">
    <location>
        <begin position="35"/>
        <end position="50"/>
    </location>
</feature>
<sequence length="1439" mass="163762">MRKVEKGFSCRIIDLFPSMLVQNLMGEGSAIPTDPQHTPTTLQPSSSQTKKTQKPRKSKIKNTQVPPPSGSIEHAADEAVYKELDDRLVRGATIATSLDAVQDNGNIDKTQSKLTPIESGSLRTTSGGGPRYQEAMGNTIAQTRFENVSKLSNELLLARAPQIRRMTKNLEEHGLMDVKSAFLYGKILEEVYVCQPLGFKDPYCSDRVYKVEKALYGLHPAPKAWYETLSTYLLDNGFHRGMIDKTFFIKGTKMSSIGELTFFFRLQVKKKEDGIFISQDKYVNEILNKFGFSDVKTVSTPMETHKTLLKDEKGEDVDKDLYRSMIGSFMYLTSSRPNIMFAVCACARFQVNPKISHLHDVKRIFRYLKGTAKVQNINREAQLHAKVDGKKVVIFEASIRRDLRFRDEGGIDCLPNKTIFEQLSLMGYEKLTQKLSFYKAYFSSQWKFLIHTILQCLSAKIIARNEFSSTIEFAVICLATDQKFNFSKYIFDSMVKNLDSATKFLMFPRFFQVFLDNQFEEMTNLTRIYVPRSHFKKIFRNMKRVGKGSFGKDTPLFPTMMVQAQEELGEDITIPTETLPTPIITQPLSSQPSRKQKPRKTRRHDTELPQTSVLTKTVVDKAVNEEMYDCLERATTTATSLDAEQDRGNISKTQSKATPNELSSSGTSLGGGPKRKDTMRDTIAQTKSENVFNFSNDPPLSRVNTLVSGEDRLTHKELMELCTKLFDKVLNLETIKIAQAKEILSLKRRVKRLEKKKRSRTHGLKRLYKVEVSARVESSADEENEDIFGVNDQDDTSMFNADKDLQAFVTTTTLTIYMDEITLAKALTKIKTSRPKAKRIVMQEPSETPTPTLIVSSQQPSKIEEVNLAWGDIQAKVDADYALAERLQAEEQEQLTDADTMADQRTMAELLHAPTEGYAEAIVVPPILVEHFELKYSLINMMTSDLRKTILMITSGQPIVGSKKNPRVLFSLGKILFPNSLMNSLPPQEQQIFVMKFLTFNNSLMNRFMRHGIITKISFVHALILVLPNCTNLILSTMPYDVPKEWIYYLEIQEPLPSNTIANPKGELKSTTTQSGLVLDGPSVPMPPPFINSEEDERVEETLMDQDLAEDPLHPNIPYPLRMHKQKQQNKDEIQIHKFWKMFKKLHISITLVDALILIPKYQKMLKALLFNKEKLLELANMPLNENFLVVILKKLPEKLGDPRKFSFRLPELISTRMTFELANWAICTPAKIARDVFVSVGKFTFPADFVIIDYESDPRVLLILGRPFLQTTRALIDGDIVLIEKLLNLDSTKDLPPPHNINPLSGSTTSSSPDHLLEEFANELAFITFPPGNDDLPFDIESDLREIKYFLNHDPTKEMDSILKDSIDECNLADPDENLFDTIPEMFTDEHSLDYSSPLIYNDFDDDLFEFESTIVDVYNDPFDSKGKKIKESKLLID</sequence>
<proteinExistence type="predicted"/>
<evidence type="ECO:0000313" key="3">
    <source>
        <dbReference type="EMBL" id="GEU30190.1"/>
    </source>
</evidence>
<accession>A0A6L2J0Q2</accession>
<feature type="domain" description="Reverse transcriptase Ty1/copia-type" evidence="2">
    <location>
        <begin position="175"/>
        <end position="251"/>
    </location>
</feature>
<comment type="caution">
    <text evidence="3">The sequence shown here is derived from an EMBL/GenBank/DDBJ whole genome shotgun (WGS) entry which is preliminary data.</text>
</comment>
<feature type="compositionally biased region" description="Basic residues" evidence="1">
    <location>
        <begin position="594"/>
        <end position="603"/>
    </location>
</feature>
<organism evidence="3">
    <name type="scientific">Tanacetum cinerariifolium</name>
    <name type="common">Dalmatian daisy</name>
    <name type="synonym">Chrysanthemum cinerariifolium</name>
    <dbReference type="NCBI Taxonomy" id="118510"/>
    <lineage>
        <taxon>Eukaryota</taxon>
        <taxon>Viridiplantae</taxon>
        <taxon>Streptophyta</taxon>
        <taxon>Embryophyta</taxon>
        <taxon>Tracheophyta</taxon>
        <taxon>Spermatophyta</taxon>
        <taxon>Magnoliopsida</taxon>
        <taxon>eudicotyledons</taxon>
        <taxon>Gunneridae</taxon>
        <taxon>Pentapetalae</taxon>
        <taxon>asterids</taxon>
        <taxon>campanulids</taxon>
        <taxon>Asterales</taxon>
        <taxon>Asteraceae</taxon>
        <taxon>Asteroideae</taxon>
        <taxon>Anthemideae</taxon>
        <taxon>Anthemidinae</taxon>
        <taxon>Tanacetum</taxon>
    </lineage>
</organism>
<feature type="compositionally biased region" description="Polar residues" evidence="1">
    <location>
        <begin position="650"/>
        <end position="661"/>
    </location>
</feature>
<dbReference type="InterPro" id="IPR021109">
    <property type="entry name" value="Peptidase_aspartic_dom_sf"/>
</dbReference>
<reference evidence="3" key="1">
    <citation type="journal article" date="2019" name="Sci. Rep.">
        <title>Draft genome of Tanacetum cinerariifolium, the natural source of mosquito coil.</title>
        <authorList>
            <person name="Yamashiro T."/>
            <person name="Shiraishi A."/>
            <person name="Satake H."/>
            <person name="Nakayama K."/>
        </authorList>
    </citation>
    <scope>NUCLEOTIDE SEQUENCE</scope>
</reference>
<feature type="compositionally biased region" description="Basic residues" evidence="1">
    <location>
        <begin position="51"/>
        <end position="60"/>
    </location>
</feature>
<dbReference type="PANTHER" id="PTHR33067">
    <property type="entry name" value="RNA-DIRECTED DNA POLYMERASE-RELATED"/>
    <property type="match status" value="1"/>
</dbReference>
<gene>
    <name evidence="3" type="ORF">Tci_002168</name>
</gene>
<dbReference type="InterPro" id="IPR013103">
    <property type="entry name" value="RVT_2"/>
</dbReference>
<feature type="region of interest" description="Disordered" evidence="1">
    <location>
        <begin position="27"/>
        <end position="74"/>
    </location>
</feature>
<feature type="region of interest" description="Disordered" evidence="1">
    <location>
        <begin position="580"/>
        <end position="613"/>
    </location>
</feature>
<dbReference type="Gene3D" id="2.40.70.10">
    <property type="entry name" value="Acid Proteases"/>
    <property type="match status" value="1"/>
</dbReference>
<evidence type="ECO:0000256" key="1">
    <source>
        <dbReference type="SAM" id="MobiDB-lite"/>
    </source>
</evidence>
<protein>
    <recommendedName>
        <fullName evidence="2">Reverse transcriptase Ty1/copia-type domain-containing protein</fullName>
    </recommendedName>
</protein>
<dbReference type="Pfam" id="PF07727">
    <property type="entry name" value="RVT_2"/>
    <property type="match status" value="1"/>
</dbReference>
<dbReference type="PANTHER" id="PTHR33067:SF35">
    <property type="entry name" value="ASPARTIC PEPTIDASE DDI1-TYPE DOMAIN-CONTAINING PROTEIN"/>
    <property type="match status" value="1"/>
</dbReference>
<evidence type="ECO:0000259" key="2">
    <source>
        <dbReference type="Pfam" id="PF07727"/>
    </source>
</evidence>